<gene>
    <name evidence="1" type="ORF">CCDG5_0587</name>
</gene>
<protein>
    <submittedName>
        <fullName evidence="1">Uncharacterized protein</fullName>
    </submittedName>
</protein>
<sequence length="125" mass="14718">MAEEAFIPSVEYKKFAEANGEDTFIRMNLLYIAFELNDLYSEENNADGEFDELCEDILDMYLDDQFEGFNVIDIADGAAFIIEDSNYTVHEYVRTYRRNREKICEELLAYLNKQRRLAVEEANQQ</sequence>
<dbReference type="Proteomes" id="UP000032431">
    <property type="component" value="Chromosome I"/>
</dbReference>
<keyword evidence="2" id="KW-1185">Reference proteome</keyword>
<dbReference type="AlphaFoldDB" id="A0A078KMN3"/>
<dbReference type="KEGG" id="ccel:CCDG5_0587"/>
<name>A0A078KMN3_9FIRM</name>
<accession>A0A078KMN3</accession>
<evidence type="ECO:0000313" key="1">
    <source>
        <dbReference type="EMBL" id="CDZ23718.1"/>
    </source>
</evidence>
<organism evidence="1 2">
    <name type="scientific">[Clostridium] cellulosi</name>
    <dbReference type="NCBI Taxonomy" id="29343"/>
    <lineage>
        <taxon>Bacteria</taxon>
        <taxon>Bacillati</taxon>
        <taxon>Bacillota</taxon>
        <taxon>Clostridia</taxon>
        <taxon>Eubacteriales</taxon>
        <taxon>Oscillospiraceae</taxon>
        <taxon>Oscillospiraceae incertae sedis</taxon>
    </lineage>
</organism>
<dbReference type="STRING" id="29343.CCDG5_0587"/>
<dbReference type="PATRIC" id="fig|29343.3.peg.607"/>
<dbReference type="HOGENOM" id="CLU_1988745_0_0_9"/>
<reference evidence="2" key="1">
    <citation type="submission" date="2014-07" db="EMBL/GenBank/DDBJ databases">
        <authorList>
            <person name="Wibberg D."/>
        </authorList>
    </citation>
    <scope>NUCLEOTIDE SEQUENCE [LARGE SCALE GENOMIC DNA]</scope>
    <source>
        <strain evidence="2">DG5</strain>
    </source>
</reference>
<proteinExistence type="predicted"/>
<dbReference type="EMBL" id="LM995447">
    <property type="protein sequence ID" value="CDZ23718.1"/>
    <property type="molecule type" value="Genomic_DNA"/>
</dbReference>
<evidence type="ECO:0000313" key="2">
    <source>
        <dbReference type="Proteomes" id="UP000032431"/>
    </source>
</evidence>